<evidence type="ECO:0000313" key="2">
    <source>
        <dbReference type="EMBL" id="MBP0494469.1"/>
    </source>
</evidence>
<dbReference type="RefSeq" id="WP_209375205.1">
    <property type="nucleotide sequence ID" value="NZ_JAGIZA010000010.1"/>
</dbReference>
<evidence type="ECO:0000259" key="1">
    <source>
        <dbReference type="Pfam" id="PF16655"/>
    </source>
</evidence>
<sequence length="109" mass="11489">MSVQGLLLLRRGVLALPGLTLLGHARARAAQGGPFSLGIASGEPAPDGFVLWTRLAFDWRGGGIAARAVPVDWVVARDEALRDVVRRGQAVATPRRYVVKAGRTALPPG</sequence>
<keyword evidence="3" id="KW-1185">Reference proteome</keyword>
<reference evidence="2" key="1">
    <citation type="submission" date="2021-03" db="EMBL/GenBank/DDBJ databases">
        <authorList>
            <person name="So Y."/>
        </authorList>
    </citation>
    <scope>NUCLEOTIDE SEQUENCE</scope>
    <source>
        <strain evidence="2">SG15</strain>
    </source>
</reference>
<protein>
    <submittedName>
        <fullName evidence="2">PhoD-like phosphatase N-terminal domain-containing protein</fullName>
    </submittedName>
</protein>
<evidence type="ECO:0000313" key="3">
    <source>
        <dbReference type="Proteomes" id="UP000677537"/>
    </source>
</evidence>
<dbReference type="Gene3D" id="2.60.40.380">
    <property type="entry name" value="Purple acid phosphatase-like, N-terminal"/>
    <property type="match status" value="1"/>
</dbReference>
<name>A0A940N0V2_9PROT</name>
<gene>
    <name evidence="2" type="ORF">J5Y10_16920</name>
</gene>
<dbReference type="EMBL" id="JAGIZA010000010">
    <property type="protein sequence ID" value="MBP0494469.1"/>
    <property type="molecule type" value="Genomic_DNA"/>
</dbReference>
<accession>A0A940N0V2</accession>
<organism evidence="2 3">
    <name type="scientific">Roseomonas indoligenes</name>
    <dbReference type="NCBI Taxonomy" id="2820811"/>
    <lineage>
        <taxon>Bacteria</taxon>
        <taxon>Pseudomonadati</taxon>
        <taxon>Pseudomonadota</taxon>
        <taxon>Alphaproteobacteria</taxon>
        <taxon>Acetobacterales</taxon>
        <taxon>Roseomonadaceae</taxon>
        <taxon>Roseomonas</taxon>
    </lineage>
</organism>
<dbReference type="InterPro" id="IPR032093">
    <property type="entry name" value="PhoD_N"/>
</dbReference>
<dbReference type="AlphaFoldDB" id="A0A940N0V2"/>
<feature type="domain" description="Phospholipase D N-terminal" evidence="1">
    <location>
        <begin position="37"/>
        <end position="108"/>
    </location>
</feature>
<dbReference type="Pfam" id="PF16655">
    <property type="entry name" value="PhoD_N"/>
    <property type="match status" value="1"/>
</dbReference>
<comment type="caution">
    <text evidence="2">The sequence shown here is derived from an EMBL/GenBank/DDBJ whole genome shotgun (WGS) entry which is preliminary data.</text>
</comment>
<proteinExistence type="predicted"/>
<dbReference type="Proteomes" id="UP000677537">
    <property type="component" value="Unassembled WGS sequence"/>
</dbReference>